<protein>
    <submittedName>
        <fullName evidence="2">Uncharacterized protein</fullName>
    </submittedName>
</protein>
<evidence type="ECO:0000313" key="3">
    <source>
        <dbReference type="Proteomes" id="UP000756346"/>
    </source>
</evidence>
<feature type="non-terminal residue" evidence="2">
    <location>
        <position position="59"/>
    </location>
</feature>
<dbReference type="AlphaFoldDB" id="A0A9P8YCZ4"/>
<comment type="caution">
    <text evidence="2">The sequence shown here is derived from an EMBL/GenBank/DDBJ whole genome shotgun (WGS) entry which is preliminary data.</text>
</comment>
<dbReference type="GeneID" id="70190406"/>
<gene>
    <name evidence="2" type="ORF">B0I36DRAFT_381456</name>
</gene>
<dbReference type="PROSITE" id="PS51257">
    <property type="entry name" value="PROKAR_LIPOPROTEIN"/>
    <property type="match status" value="1"/>
</dbReference>
<keyword evidence="3" id="KW-1185">Reference proteome</keyword>
<feature type="compositionally biased region" description="Low complexity" evidence="1">
    <location>
        <begin position="20"/>
        <end position="37"/>
    </location>
</feature>
<name>A0A9P8YCZ4_9PEZI</name>
<dbReference type="Proteomes" id="UP000756346">
    <property type="component" value="Unassembled WGS sequence"/>
</dbReference>
<proteinExistence type="predicted"/>
<reference evidence="2" key="1">
    <citation type="journal article" date="2021" name="Nat. Commun.">
        <title>Genetic determinants of endophytism in the Arabidopsis root mycobiome.</title>
        <authorList>
            <person name="Mesny F."/>
            <person name="Miyauchi S."/>
            <person name="Thiergart T."/>
            <person name="Pickel B."/>
            <person name="Atanasova L."/>
            <person name="Karlsson M."/>
            <person name="Huettel B."/>
            <person name="Barry K.W."/>
            <person name="Haridas S."/>
            <person name="Chen C."/>
            <person name="Bauer D."/>
            <person name="Andreopoulos W."/>
            <person name="Pangilinan J."/>
            <person name="LaButti K."/>
            <person name="Riley R."/>
            <person name="Lipzen A."/>
            <person name="Clum A."/>
            <person name="Drula E."/>
            <person name="Henrissat B."/>
            <person name="Kohler A."/>
            <person name="Grigoriev I.V."/>
            <person name="Martin F.M."/>
            <person name="Hacquard S."/>
        </authorList>
    </citation>
    <scope>NUCLEOTIDE SEQUENCE</scope>
    <source>
        <strain evidence="2">MPI-CAGE-CH-0230</strain>
    </source>
</reference>
<organism evidence="2 3">
    <name type="scientific">Microdochium trichocladiopsis</name>
    <dbReference type="NCBI Taxonomy" id="1682393"/>
    <lineage>
        <taxon>Eukaryota</taxon>
        <taxon>Fungi</taxon>
        <taxon>Dikarya</taxon>
        <taxon>Ascomycota</taxon>
        <taxon>Pezizomycotina</taxon>
        <taxon>Sordariomycetes</taxon>
        <taxon>Xylariomycetidae</taxon>
        <taxon>Xylariales</taxon>
        <taxon>Microdochiaceae</taxon>
        <taxon>Microdochium</taxon>
    </lineage>
</organism>
<evidence type="ECO:0000256" key="1">
    <source>
        <dbReference type="SAM" id="MobiDB-lite"/>
    </source>
</evidence>
<feature type="region of interest" description="Disordered" evidence="1">
    <location>
        <begin position="18"/>
        <end position="59"/>
    </location>
</feature>
<evidence type="ECO:0000313" key="2">
    <source>
        <dbReference type="EMBL" id="KAH7034542.1"/>
    </source>
</evidence>
<accession>A0A9P8YCZ4</accession>
<dbReference type="RefSeq" id="XP_046014635.1">
    <property type="nucleotide sequence ID" value="XM_046160860.1"/>
</dbReference>
<sequence>MVRMRKRLSAVIKRPLSLVSSRRSATTTMGSSSSCGSDVGGGGVTPRQQHPGQAPADDD</sequence>
<dbReference type="EMBL" id="JAGTJQ010000003">
    <property type="protein sequence ID" value="KAH7034542.1"/>
    <property type="molecule type" value="Genomic_DNA"/>
</dbReference>